<keyword evidence="4" id="KW-1003">Cell membrane</keyword>
<evidence type="ECO:0000313" key="10">
    <source>
        <dbReference type="Proteomes" id="UP000444980"/>
    </source>
</evidence>
<keyword evidence="3" id="KW-0813">Transport</keyword>
<evidence type="ECO:0000256" key="5">
    <source>
        <dbReference type="ARBA" id="ARBA00022692"/>
    </source>
</evidence>
<comment type="similarity">
    <text evidence="2">Belongs to the binding-protein-dependent transport system permease family. FecCD subfamily.</text>
</comment>
<name>A0A7I9UXT8_9ACTN</name>
<comment type="caution">
    <text evidence="9">The sequence shown here is derived from an EMBL/GenBank/DDBJ whole genome shotgun (WGS) entry which is preliminary data.</text>
</comment>
<gene>
    <name evidence="9" type="ORF">nbrc107697_18020</name>
</gene>
<feature type="transmembrane region" description="Helical" evidence="8">
    <location>
        <begin position="80"/>
        <end position="102"/>
    </location>
</feature>
<evidence type="ECO:0000256" key="7">
    <source>
        <dbReference type="ARBA" id="ARBA00023136"/>
    </source>
</evidence>
<feature type="transmembrane region" description="Helical" evidence="8">
    <location>
        <begin position="323"/>
        <end position="344"/>
    </location>
</feature>
<feature type="transmembrane region" description="Helical" evidence="8">
    <location>
        <begin position="135"/>
        <end position="155"/>
    </location>
</feature>
<evidence type="ECO:0000256" key="8">
    <source>
        <dbReference type="SAM" id="Phobius"/>
    </source>
</evidence>
<dbReference type="Pfam" id="PF01032">
    <property type="entry name" value="FecCD"/>
    <property type="match status" value="1"/>
</dbReference>
<dbReference type="CDD" id="cd06550">
    <property type="entry name" value="TM_ABC_iron-siderophores_like"/>
    <property type="match status" value="1"/>
</dbReference>
<organism evidence="9 10">
    <name type="scientific">Gordonia crocea</name>
    <dbReference type="NCBI Taxonomy" id="589162"/>
    <lineage>
        <taxon>Bacteria</taxon>
        <taxon>Bacillati</taxon>
        <taxon>Actinomycetota</taxon>
        <taxon>Actinomycetes</taxon>
        <taxon>Mycobacteriales</taxon>
        <taxon>Gordoniaceae</taxon>
        <taxon>Gordonia</taxon>
    </lineage>
</organism>
<dbReference type="GO" id="GO:0005886">
    <property type="term" value="C:plasma membrane"/>
    <property type="evidence" value="ECO:0007669"/>
    <property type="project" value="UniProtKB-SubCell"/>
</dbReference>
<dbReference type="SUPFAM" id="SSF81345">
    <property type="entry name" value="ABC transporter involved in vitamin B12 uptake, BtuC"/>
    <property type="match status" value="1"/>
</dbReference>
<feature type="transmembrane region" description="Helical" evidence="8">
    <location>
        <begin position="257"/>
        <end position="283"/>
    </location>
</feature>
<evidence type="ECO:0000256" key="2">
    <source>
        <dbReference type="ARBA" id="ARBA00007935"/>
    </source>
</evidence>
<dbReference type="RefSeq" id="WP_371864517.1">
    <property type="nucleotide sequence ID" value="NZ_BJOU01000001.1"/>
</dbReference>
<dbReference type="EMBL" id="BJOU01000001">
    <property type="protein sequence ID" value="GED97763.1"/>
    <property type="molecule type" value="Genomic_DNA"/>
</dbReference>
<dbReference type="AlphaFoldDB" id="A0A7I9UXT8"/>
<keyword evidence="10" id="KW-1185">Reference proteome</keyword>
<keyword evidence="6 8" id="KW-1133">Transmembrane helix</keyword>
<evidence type="ECO:0000256" key="6">
    <source>
        <dbReference type="ARBA" id="ARBA00022989"/>
    </source>
</evidence>
<evidence type="ECO:0000256" key="4">
    <source>
        <dbReference type="ARBA" id="ARBA00022475"/>
    </source>
</evidence>
<reference evidence="10" key="1">
    <citation type="submission" date="2019-06" db="EMBL/GenBank/DDBJ databases">
        <title>Gordonia isolated from sludge of a wastewater treatment plant.</title>
        <authorList>
            <person name="Tamura T."/>
            <person name="Aoyama K."/>
            <person name="Kang Y."/>
            <person name="Saito S."/>
            <person name="Akiyama N."/>
            <person name="Yazawa K."/>
            <person name="Gonoi T."/>
            <person name="Mikami Y."/>
        </authorList>
    </citation>
    <scope>NUCLEOTIDE SEQUENCE [LARGE SCALE GENOMIC DNA]</scope>
    <source>
        <strain evidence="10">NBRC 107697</strain>
    </source>
</reference>
<feature type="transmembrane region" description="Helical" evidence="8">
    <location>
        <begin position="208"/>
        <end position="231"/>
    </location>
</feature>
<dbReference type="FunFam" id="1.10.3470.10:FF:000001">
    <property type="entry name" value="Vitamin B12 ABC transporter permease BtuC"/>
    <property type="match status" value="1"/>
</dbReference>
<keyword evidence="7 8" id="KW-0472">Membrane</keyword>
<accession>A0A7I9UXT8</accession>
<keyword evidence="5 8" id="KW-0812">Transmembrane</keyword>
<evidence type="ECO:0000256" key="3">
    <source>
        <dbReference type="ARBA" id="ARBA00022448"/>
    </source>
</evidence>
<dbReference type="PANTHER" id="PTHR30472:SF25">
    <property type="entry name" value="ABC TRANSPORTER PERMEASE PROTEIN MJ0876-RELATED"/>
    <property type="match status" value="1"/>
</dbReference>
<proteinExistence type="inferred from homology"/>
<dbReference type="PANTHER" id="PTHR30472">
    <property type="entry name" value="FERRIC ENTEROBACTIN TRANSPORT SYSTEM PERMEASE PROTEIN"/>
    <property type="match status" value="1"/>
</dbReference>
<dbReference type="Proteomes" id="UP000444980">
    <property type="component" value="Unassembled WGS sequence"/>
</dbReference>
<sequence>MTVATTQAAGEIRRVRAGVALAVATAVTVAVALYAMATGQNPVPVAQVVGSLLHHISIPIGPLPDQVGEDTLWQVRIPRVYLALAVGAALGCAGAVLQGIFANPLAEPGVIGVSSGAAAGASGVIALGGLGAAGYFVAGGAFAAGLVTTAFVYLASRSAGRTQVVSLILTGIAVNAFAGGLIAFFTYRATPAARDQIVFWQMGSLNRATMDQVLLVAVLVVVGLAVSMAMARRIDLLALGEYTAGHLGVDVEKLRRAAVVVVALLTAAAVSFCGIILFVGLVVPHFMRLVVGPRHAVLIPASAIAGACLLTAADLAARTVVPYGELPIGLVTSLVGGPVFLLLLRREMKRGGWL</sequence>
<dbReference type="Gene3D" id="1.10.3470.10">
    <property type="entry name" value="ABC transporter involved in vitamin B12 uptake, BtuC"/>
    <property type="match status" value="1"/>
</dbReference>
<evidence type="ECO:0000256" key="1">
    <source>
        <dbReference type="ARBA" id="ARBA00004651"/>
    </source>
</evidence>
<evidence type="ECO:0000313" key="9">
    <source>
        <dbReference type="EMBL" id="GED97763.1"/>
    </source>
</evidence>
<dbReference type="InterPro" id="IPR037294">
    <property type="entry name" value="ABC_BtuC-like"/>
</dbReference>
<feature type="transmembrane region" description="Helical" evidence="8">
    <location>
        <begin position="108"/>
        <end position="128"/>
    </location>
</feature>
<dbReference type="GO" id="GO:0022857">
    <property type="term" value="F:transmembrane transporter activity"/>
    <property type="evidence" value="ECO:0007669"/>
    <property type="project" value="InterPro"/>
</dbReference>
<feature type="transmembrane region" description="Helical" evidence="8">
    <location>
        <begin position="167"/>
        <end position="187"/>
    </location>
</feature>
<feature type="transmembrane region" description="Helical" evidence="8">
    <location>
        <begin position="295"/>
        <end position="317"/>
    </location>
</feature>
<protein>
    <submittedName>
        <fullName evidence="9">ABC transporter permease</fullName>
    </submittedName>
</protein>
<comment type="subcellular location">
    <subcellularLocation>
        <location evidence="1">Cell membrane</location>
        <topology evidence="1">Multi-pass membrane protein</topology>
    </subcellularLocation>
</comment>
<feature type="transmembrane region" description="Helical" evidence="8">
    <location>
        <begin position="17"/>
        <end position="37"/>
    </location>
</feature>
<dbReference type="InterPro" id="IPR000522">
    <property type="entry name" value="ABC_transptr_permease_BtuC"/>
</dbReference>
<dbReference type="GO" id="GO:0033214">
    <property type="term" value="P:siderophore-iron import into cell"/>
    <property type="evidence" value="ECO:0007669"/>
    <property type="project" value="TreeGrafter"/>
</dbReference>